<feature type="domain" description="BZIP" evidence="9">
    <location>
        <begin position="31"/>
        <end position="94"/>
    </location>
</feature>
<keyword evidence="8" id="KW-0812">Transmembrane</keyword>
<reference evidence="10 11" key="1">
    <citation type="submission" date="2018-11" db="EMBL/GenBank/DDBJ databases">
        <authorList>
            <consortium name="Pathogen Informatics"/>
        </authorList>
    </citation>
    <scope>NUCLEOTIDE SEQUENCE [LARGE SCALE GENOMIC DNA]</scope>
</reference>
<dbReference type="AlphaFoldDB" id="A0A3P7PRY1"/>
<dbReference type="PROSITE" id="PS50217">
    <property type="entry name" value="BZIP"/>
    <property type="match status" value="1"/>
</dbReference>
<evidence type="ECO:0000313" key="11">
    <source>
        <dbReference type="Proteomes" id="UP000274756"/>
    </source>
</evidence>
<evidence type="ECO:0000256" key="6">
    <source>
        <dbReference type="ARBA" id="ARBA00040165"/>
    </source>
</evidence>
<protein>
    <recommendedName>
        <fullName evidence="6">X-box-binding protein 1</fullName>
    </recommendedName>
</protein>
<evidence type="ECO:0000256" key="8">
    <source>
        <dbReference type="SAM" id="Phobius"/>
    </source>
</evidence>
<dbReference type="InterPro" id="IPR004827">
    <property type="entry name" value="bZIP"/>
</dbReference>
<dbReference type="InterPro" id="IPR046347">
    <property type="entry name" value="bZIP_sf"/>
</dbReference>
<dbReference type="OrthoDB" id="20960at2759"/>
<evidence type="ECO:0000256" key="7">
    <source>
        <dbReference type="SAM" id="Coils"/>
    </source>
</evidence>
<dbReference type="Pfam" id="PF00170">
    <property type="entry name" value="bZIP_1"/>
    <property type="match status" value="1"/>
</dbReference>
<feature type="transmembrane region" description="Helical" evidence="8">
    <location>
        <begin position="136"/>
        <end position="154"/>
    </location>
</feature>
<sequence length="230" mass="27187">MHCEVEKLIGNKSTSTATIRRRERLTHLTAEEKQNRRKLKNRVAAQTARDRKKERTFKLEQALRLLCAENKSLREENQSIKVKLLEAEKRNGKLEEKLKRIENERKNEMKSVDYISGAFSVESAEFINEPQQRAQVMLPQVLIPLLIMLIALIYKASWTNYLNQILNLTNSVNKFSTKKVSPFKIHHHHQNHRLKFRMNMIMQKLLARTKWKCRKLLTPVEQIALPYIFT</sequence>
<keyword evidence="7" id="KW-0175">Coiled coil</keyword>
<evidence type="ECO:0000256" key="1">
    <source>
        <dbReference type="ARBA" id="ARBA00022843"/>
    </source>
</evidence>
<dbReference type="PANTHER" id="PTHR46542:SF1">
    <property type="entry name" value="X-BOX BINDING PROTEIN 1"/>
    <property type="match status" value="1"/>
</dbReference>
<dbReference type="STRING" id="318479.A0A3P7PRY1"/>
<evidence type="ECO:0000313" key="10">
    <source>
        <dbReference type="EMBL" id="VDN52078.1"/>
    </source>
</evidence>
<dbReference type="InterPro" id="IPR052470">
    <property type="entry name" value="ER_Stress-Reg_TF"/>
</dbReference>
<keyword evidence="3" id="KW-0238">DNA-binding</keyword>
<dbReference type="GO" id="GO:0005634">
    <property type="term" value="C:nucleus"/>
    <property type="evidence" value="ECO:0007669"/>
    <property type="project" value="TreeGrafter"/>
</dbReference>
<evidence type="ECO:0000256" key="2">
    <source>
        <dbReference type="ARBA" id="ARBA00023015"/>
    </source>
</evidence>
<dbReference type="PANTHER" id="PTHR46542">
    <property type="entry name" value="X-BOX BINDING PROTEIN 1"/>
    <property type="match status" value="1"/>
</dbReference>
<dbReference type="Gene3D" id="1.20.5.170">
    <property type="match status" value="1"/>
</dbReference>
<evidence type="ECO:0000256" key="3">
    <source>
        <dbReference type="ARBA" id="ARBA00023125"/>
    </source>
</evidence>
<accession>A0A3P7PRY1</accession>
<evidence type="ECO:0000256" key="5">
    <source>
        <dbReference type="ARBA" id="ARBA00023242"/>
    </source>
</evidence>
<dbReference type="SMART" id="SM00338">
    <property type="entry name" value="BRLZ"/>
    <property type="match status" value="1"/>
</dbReference>
<gene>
    <name evidence="10" type="ORF">DME_LOCUS2051</name>
</gene>
<evidence type="ECO:0000259" key="9">
    <source>
        <dbReference type="PROSITE" id="PS50217"/>
    </source>
</evidence>
<dbReference type="SUPFAM" id="SSF57959">
    <property type="entry name" value="Leucine zipper domain"/>
    <property type="match status" value="1"/>
</dbReference>
<dbReference type="GO" id="GO:0000981">
    <property type="term" value="F:DNA-binding transcription factor activity, RNA polymerase II-specific"/>
    <property type="evidence" value="ECO:0007669"/>
    <property type="project" value="TreeGrafter"/>
</dbReference>
<keyword evidence="5" id="KW-0539">Nucleus</keyword>
<keyword evidence="1" id="KW-0832">Ubl conjugation</keyword>
<proteinExistence type="predicted"/>
<name>A0A3P7PRY1_DRAME</name>
<keyword evidence="11" id="KW-1185">Reference proteome</keyword>
<keyword evidence="8" id="KW-1133">Transmembrane helix</keyword>
<dbReference type="PROSITE" id="PS00036">
    <property type="entry name" value="BZIP_BASIC"/>
    <property type="match status" value="1"/>
</dbReference>
<dbReference type="CDD" id="cd14691">
    <property type="entry name" value="bZIP_XBP1"/>
    <property type="match status" value="1"/>
</dbReference>
<dbReference type="Proteomes" id="UP000274756">
    <property type="component" value="Unassembled WGS sequence"/>
</dbReference>
<dbReference type="GO" id="GO:0000977">
    <property type="term" value="F:RNA polymerase II transcription regulatory region sequence-specific DNA binding"/>
    <property type="evidence" value="ECO:0007669"/>
    <property type="project" value="TreeGrafter"/>
</dbReference>
<keyword evidence="8" id="KW-0472">Membrane</keyword>
<organism evidence="10 11">
    <name type="scientific">Dracunculus medinensis</name>
    <name type="common">Guinea worm</name>
    <dbReference type="NCBI Taxonomy" id="318479"/>
    <lineage>
        <taxon>Eukaryota</taxon>
        <taxon>Metazoa</taxon>
        <taxon>Ecdysozoa</taxon>
        <taxon>Nematoda</taxon>
        <taxon>Chromadorea</taxon>
        <taxon>Rhabditida</taxon>
        <taxon>Spirurina</taxon>
        <taxon>Dracunculoidea</taxon>
        <taxon>Dracunculidae</taxon>
        <taxon>Dracunculus</taxon>
    </lineage>
</organism>
<keyword evidence="2" id="KW-0805">Transcription regulation</keyword>
<feature type="coiled-coil region" evidence="7">
    <location>
        <begin position="70"/>
        <end position="111"/>
    </location>
</feature>
<dbReference type="EMBL" id="UYYG01000043">
    <property type="protein sequence ID" value="VDN52078.1"/>
    <property type="molecule type" value="Genomic_DNA"/>
</dbReference>
<keyword evidence="4" id="KW-0804">Transcription</keyword>
<evidence type="ECO:0000256" key="4">
    <source>
        <dbReference type="ARBA" id="ARBA00023163"/>
    </source>
</evidence>